<keyword evidence="2" id="KW-1185">Reference proteome</keyword>
<evidence type="ECO:0000313" key="1">
    <source>
        <dbReference type="EMBL" id="MCE0480839.1"/>
    </source>
</evidence>
<accession>A0ABS8VM06</accession>
<sequence length="146" mass="16191">MMGQKFGELVKISEAIEDGLKTRKVVSRVVQAGSAGFSRKKKEDVSIVSVITLQTTAPNVNNNPLPNHGEGTINMIEVEEDWHVSDVLTKIQSRSLEQEVSSLTVNEKPAFVAFTPHMAFTLVQERNLVKEKKEFIVQIVEAQGIT</sequence>
<protein>
    <submittedName>
        <fullName evidence="1">Uncharacterized protein</fullName>
    </submittedName>
</protein>
<comment type="caution">
    <text evidence="1">The sequence shown here is derived from an EMBL/GenBank/DDBJ whole genome shotgun (WGS) entry which is preliminary data.</text>
</comment>
<gene>
    <name evidence="1" type="ORF">HAX54_037991</name>
</gene>
<name>A0ABS8VM06_DATST</name>
<proteinExistence type="predicted"/>
<reference evidence="1 2" key="1">
    <citation type="journal article" date="2021" name="BMC Genomics">
        <title>Datura genome reveals duplications of psychoactive alkaloid biosynthetic genes and high mutation rate following tissue culture.</title>
        <authorList>
            <person name="Rajewski A."/>
            <person name="Carter-House D."/>
            <person name="Stajich J."/>
            <person name="Litt A."/>
        </authorList>
    </citation>
    <scope>NUCLEOTIDE SEQUENCE [LARGE SCALE GENOMIC DNA]</scope>
    <source>
        <strain evidence="1">AR-01</strain>
    </source>
</reference>
<evidence type="ECO:0000313" key="2">
    <source>
        <dbReference type="Proteomes" id="UP000823775"/>
    </source>
</evidence>
<organism evidence="1 2">
    <name type="scientific">Datura stramonium</name>
    <name type="common">Jimsonweed</name>
    <name type="synonym">Common thornapple</name>
    <dbReference type="NCBI Taxonomy" id="4076"/>
    <lineage>
        <taxon>Eukaryota</taxon>
        <taxon>Viridiplantae</taxon>
        <taxon>Streptophyta</taxon>
        <taxon>Embryophyta</taxon>
        <taxon>Tracheophyta</taxon>
        <taxon>Spermatophyta</taxon>
        <taxon>Magnoliopsida</taxon>
        <taxon>eudicotyledons</taxon>
        <taxon>Gunneridae</taxon>
        <taxon>Pentapetalae</taxon>
        <taxon>asterids</taxon>
        <taxon>lamiids</taxon>
        <taxon>Solanales</taxon>
        <taxon>Solanaceae</taxon>
        <taxon>Solanoideae</taxon>
        <taxon>Datureae</taxon>
        <taxon>Datura</taxon>
    </lineage>
</organism>
<dbReference type="EMBL" id="JACEIK010005156">
    <property type="protein sequence ID" value="MCE0480839.1"/>
    <property type="molecule type" value="Genomic_DNA"/>
</dbReference>
<dbReference type="Proteomes" id="UP000823775">
    <property type="component" value="Unassembled WGS sequence"/>
</dbReference>